<dbReference type="CDD" id="cd20263">
    <property type="entry name" value="Complex1_LYR_NDUFB9_LYRM3"/>
    <property type="match status" value="1"/>
</dbReference>
<keyword evidence="6" id="KW-0813">Transport</keyword>
<dbReference type="AlphaFoldDB" id="A0A7R8XA24"/>
<dbReference type="PANTHER" id="PTHR12868:SF0">
    <property type="entry name" value="NADH DEHYDROGENASE [UBIQUINONE] 1 BETA SUBCOMPLEX SUBUNIT 9"/>
    <property type="match status" value="1"/>
</dbReference>
<feature type="domain" description="Complex 1 LYR protein" evidence="16">
    <location>
        <begin position="13"/>
        <end position="70"/>
    </location>
</feature>
<evidence type="ECO:0000256" key="14">
    <source>
        <dbReference type="ARBA" id="ARBA00030192"/>
    </source>
</evidence>
<evidence type="ECO:0000256" key="13">
    <source>
        <dbReference type="ARBA" id="ARBA00023136"/>
    </source>
</evidence>
<evidence type="ECO:0000256" key="9">
    <source>
        <dbReference type="ARBA" id="ARBA00022792"/>
    </source>
</evidence>
<comment type="function">
    <text evidence="1">Accessory subunit of the mitochondrial membrane respiratory chain NADH dehydrogenase (Complex I), that is believed to be not involved in catalysis. Complex I functions in the transfer of electrons from NADH to the respiratory chain. The immediate electron acceptor for the enzyme is believed to be ubiquinone.</text>
</comment>
<dbReference type="InterPro" id="IPR045292">
    <property type="entry name" value="Complex1_LYR_NDUFB9_LYRM3"/>
</dbReference>
<keyword evidence="13" id="KW-0472">Membrane</keyword>
<comment type="subcellular location">
    <subcellularLocation>
        <location evidence="2">Mitochondrion inner membrane</location>
        <topology evidence="2">Peripheral membrane protein</topology>
        <orientation evidence="2">Matrix side</orientation>
    </subcellularLocation>
</comment>
<dbReference type="Pfam" id="PF05347">
    <property type="entry name" value="Complex1_LYR"/>
    <property type="match status" value="1"/>
</dbReference>
<dbReference type="InterPro" id="IPR033034">
    <property type="entry name" value="NDUFB9"/>
</dbReference>
<comment type="subunit">
    <text evidence="4">Mammalian complex I is composed of 45 different subunits.</text>
</comment>
<keyword evidence="18" id="KW-1185">Reference proteome</keyword>
<evidence type="ECO:0000256" key="11">
    <source>
        <dbReference type="ARBA" id="ARBA00022990"/>
    </source>
</evidence>
<evidence type="ECO:0000256" key="1">
    <source>
        <dbReference type="ARBA" id="ARBA00002920"/>
    </source>
</evidence>
<keyword evidence="10" id="KW-0249">Electron transport</keyword>
<evidence type="ECO:0000256" key="3">
    <source>
        <dbReference type="ARBA" id="ARBA00009508"/>
    </source>
</evidence>
<dbReference type="EMBL" id="CAJPEV010000271">
    <property type="protein sequence ID" value="CAG0883240.1"/>
    <property type="molecule type" value="Genomic_DNA"/>
</dbReference>
<keyword evidence="9" id="KW-0999">Mitochondrion inner membrane</keyword>
<evidence type="ECO:0000256" key="6">
    <source>
        <dbReference type="ARBA" id="ARBA00022448"/>
    </source>
</evidence>
<dbReference type="GO" id="GO:0005743">
    <property type="term" value="C:mitochondrial inner membrane"/>
    <property type="evidence" value="ECO:0007669"/>
    <property type="project" value="UniProtKB-SubCell"/>
</dbReference>
<keyword evidence="11" id="KW-0007">Acetylation</keyword>
<evidence type="ECO:0000256" key="15">
    <source>
        <dbReference type="ARBA" id="ARBA00032528"/>
    </source>
</evidence>
<keyword evidence="12" id="KW-0496">Mitochondrion</keyword>
<sequence>MSYLQTEIITHTRKVCSLYKRALRCLESHHTEKWKFRYEAVMLRQRLEANRKVTDMREAKVLLLEGEKELIENAHYQPLKFWNSPGGVCYGREVIPQDWVLDYWHPLEKAMYPDYFARREERKKEFVTWYEKTYGKPQEDHHH</sequence>
<evidence type="ECO:0000256" key="2">
    <source>
        <dbReference type="ARBA" id="ARBA00004443"/>
    </source>
</evidence>
<proteinExistence type="inferred from homology"/>
<organism evidence="17">
    <name type="scientific">Darwinula stevensoni</name>
    <dbReference type="NCBI Taxonomy" id="69355"/>
    <lineage>
        <taxon>Eukaryota</taxon>
        <taxon>Metazoa</taxon>
        <taxon>Ecdysozoa</taxon>
        <taxon>Arthropoda</taxon>
        <taxon>Crustacea</taxon>
        <taxon>Oligostraca</taxon>
        <taxon>Ostracoda</taxon>
        <taxon>Podocopa</taxon>
        <taxon>Podocopida</taxon>
        <taxon>Darwinulocopina</taxon>
        <taxon>Darwinuloidea</taxon>
        <taxon>Darwinulidae</taxon>
        <taxon>Darwinula</taxon>
    </lineage>
</organism>
<keyword evidence="7" id="KW-0597">Phosphoprotein</keyword>
<evidence type="ECO:0000256" key="7">
    <source>
        <dbReference type="ARBA" id="ARBA00022553"/>
    </source>
</evidence>
<evidence type="ECO:0000313" key="18">
    <source>
        <dbReference type="Proteomes" id="UP000677054"/>
    </source>
</evidence>
<comment type="similarity">
    <text evidence="3">Belongs to the complex I LYR family.</text>
</comment>
<dbReference type="OrthoDB" id="13598at2759"/>
<evidence type="ECO:0000256" key="12">
    <source>
        <dbReference type="ARBA" id="ARBA00023128"/>
    </source>
</evidence>
<dbReference type="EMBL" id="LR899788">
    <property type="protein sequence ID" value="CAD7242459.1"/>
    <property type="molecule type" value="Genomic_DNA"/>
</dbReference>
<dbReference type="GO" id="GO:0006120">
    <property type="term" value="P:mitochondrial electron transport, NADH to ubiquinone"/>
    <property type="evidence" value="ECO:0007669"/>
    <property type="project" value="InterPro"/>
</dbReference>
<evidence type="ECO:0000256" key="5">
    <source>
        <dbReference type="ARBA" id="ARBA00018684"/>
    </source>
</evidence>
<evidence type="ECO:0000313" key="17">
    <source>
        <dbReference type="EMBL" id="CAD7242459.1"/>
    </source>
</evidence>
<protein>
    <recommendedName>
        <fullName evidence="5">NADH dehydrogenase [ubiquinone] 1 beta subcomplex subunit 9</fullName>
    </recommendedName>
    <alternativeName>
        <fullName evidence="14">Complex I-B22</fullName>
    </alternativeName>
    <alternativeName>
        <fullName evidence="15">NADH-ubiquinone oxidoreductase B22 subunit</fullName>
    </alternativeName>
</protein>
<gene>
    <name evidence="17" type="ORF">DSTB1V02_LOCUS2424</name>
</gene>
<dbReference type="Proteomes" id="UP000677054">
    <property type="component" value="Unassembled WGS sequence"/>
</dbReference>
<reference evidence="17" key="1">
    <citation type="submission" date="2020-11" db="EMBL/GenBank/DDBJ databases">
        <authorList>
            <person name="Tran Van P."/>
        </authorList>
    </citation>
    <scope>NUCLEOTIDE SEQUENCE</scope>
</reference>
<keyword evidence="8" id="KW-0679">Respiratory chain</keyword>
<evidence type="ECO:0000256" key="4">
    <source>
        <dbReference type="ARBA" id="ARBA00011790"/>
    </source>
</evidence>
<name>A0A7R8XA24_9CRUS</name>
<accession>A0A7R8XA24</accession>
<dbReference type="PANTHER" id="PTHR12868">
    <property type="entry name" value="NADH-UBIQUINONE OXIDOREDUCTASE B22 SUBUNIT"/>
    <property type="match status" value="1"/>
</dbReference>
<evidence type="ECO:0000259" key="16">
    <source>
        <dbReference type="Pfam" id="PF05347"/>
    </source>
</evidence>
<evidence type="ECO:0000256" key="8">
    <source>
        <dbReference type="ARBA" id="ARBA00022660"/>
    </source>
</evidence>
<evidence type="ECO:0000256" key="10">
    <source>
        <dbReference type="ARBA" id="ARBA00022982"/>
    </source>
</evidence>
<dbReference type="InterPro" id="IPR008011">
    <property type="entry name" value="Complex1_LYR_dom"/>
</dbReference>